<dbReference type="InterPro" id="IPR006894">
    <property type="entry name" value="HupH_Hydgase_express_prot_C"/>
</dbReference>
<comment type="similarity">
    <text evidence="1">Belongs to the HupH/HyaF family.</text>
</comment>
<dbReference type="EMBL" id="BMGI01000005">
    <property type="protein sequence ID" value="GGD42840.1"/>
    <property type="molecule type" value="Genomic_DNA"/>
</dbReference>
<evidence type="ECO:0000313" key="3">
    <source>
        <dbReference type="EMBL" id="GGD42840.1"/>
    </source>
</evidence>
<dbReference type="RefSeq" id="WP_188528931.1">
    <property type="nucleotide sequence ID" value="NZ_BMGI01000005.1"/>
</dbReference>
<gene>
    <name evidence="3" type="ORF">GCM10011358_28350</name>
</gene>
<dbReference type="Pfam" id="PF04809">
    <property type="entry name" value="HupH_C"/>
    <property type="match status" value="1"/>
</dbReference>
<dbReference type="InterPro" id="IPR038527">
    <property type="entry name" value="HupH_C_sf"/>
</dbReference>
<protein>
    <recommendedName>
        <fullName evidence="2">HupH hydrogenase expression protein C-terminal domain-containing protein</fullName>
    </recommendedName>
</protein>
<evidence type="ECO:0000259" key="2">
    <source>
        <dbReference type="Pfam" id="PF04809"/>
    </source>
</evidence>
<keyword evidence="4" id="KW-1185">Reference proteome</keyword>
<sequence>MSTNSDNLHGREAVDLLKSHISTGNARPVLQEIHAALEALLATGTTSTIDLGAIPFGPGDERLLDEVLGKGELSATLDVLGTSHVEETGIPGVWRIDHFDQNGETLSRFVEVTFLPEILKTQRADAEAGLARLAIRLEEHDSRTH</sequence>
<evidence type="ECO:0000256" key="1">
    <source>
        <dbReference type="ARBA" id="ARBA00010832"/>
    </source>
</evidence>
<dbReference type="Gene3D" id="3.30.1370.140">
    <property type="entry name" value="HupH hydrogenase expression protein, C-terminal domain"/>
    <property type="match status" value="1"/>
</dbReference>
<proteinExistence type="inferred from homology"/>
<evidence type="ECO:0000313" key="4">
    <source>
        <dbReference type="Proteomes" id="UP000617355"/>
    </source>
</evidence>
<organism evidence="3 4">
    <name type="scientific">Sinisalibacter lacisalsi</name>
    <dbReference type="NCBI Taxonomy" id="1526570"/>
    <lineage>
        <taxon>Bacteria</taxon>
        <taxon>Pseudomonadati</taxon>
        <taxon>Pseudomonadota</taxon>
        <taxon>Alphaproteobacteria</taxon>
        <taxon>Rhodobacterales</taxon>
        <taxon>Roseobacteraceae</taxon>
        <taxon>Sinisalibacter</taxon>
    </lineage>
</organism>
<name>A0ABQ1QRR4_9RHOB</name>
<reference evidence="4" key="1">
    <citation type="journal article" date="2019" name="Int. J. Syst. Evol. Microbiol.">
        <title>The Global Catalogue of Microorganisms (GCM) 10K type strain sequencing project: providing services to taxonomists for standard genome sequencing and annotation.</title>
        <authorList>
            <consortium name="The Broad Institute Genomics Platform"/>
            <consortium name="The Broad Institute Genome Sequencing Center for Infectious Disease"/>
            <person name="Wu L."/>
            <person name="Ma J."/>
        </authorList>
    </citation>
    <scope>NUCLEOTIDE SEQUENCE [LARGE SCALE GENOMIC DNA]</scope>
    <source>
        <strain evidence="4">CGMCC 1.12922</strain>
    </source>
</reference>
<feature type="domain" description="HupH hydrogenase expression protein C-terminal" evidence="2">
    <location>
        <begin position="25"/>
        <end position="138"/>
    </location>
</feature>
<accession>A0ABQ1QRR4</accession>
<comment type="caution">
    <text evidence="3">The sequence shown here is derived from an EMBL/GenBank/DDBJ whole genome shotgun (WGS) entry which is preliminary data.</text>
</comment>
<dbReference type="Proteomes" id="UP000617355">
    <property type="component" value="Unassembled WGS sequence"/>
</dbReference>